<dbReference type="EMBL" id="JAVLUS010000013">
    <property type="protein sequence ID" value="MDS1115296.1"/>
    <property type="molecule type" value="Genomic_DNA"/>
</dbReference>
<comment type="caution">
    <text evidence="1">The sequence shown here is derived from an EMBL/GenBank/DDBJ whole genome shotgun (WGS) entry which is preliminary data.</text>
</comment>
<name>A0ABU2GV32_9ACTN</name>
<evidence type="ECO:0000313" key="2">
    <source>
        <dbReference type="Proteomes" id="UP001265083"/>
    </source>
</evidence>
<organism evidence="1 2">
    <name type="scientific">Gordonia westfalica</name>
    <dbReference type="NCBI Taxonomy" id="158898"/>
    <lineage>
        <taxon>Bacteria</taxon>
        <taxon>Bacillati</taxon>
        <taxon>Actinomycetota</taxon>
        <taxon>Actinomycetes</taxon>
        <taxon>Mycobacteriales</taxon>
        <taxon>Gordoniaceae</taxon>
        <taxon>Gordonia</taxon>
    </lineage>
</organism>
<evidence type="ECO:0000313" key="1">
    <source>
        <dbReference type="EMBL" id="MDS1115296.1"/>
    </source>
</evidence>
<protein>
    <submittedName>
        <fullName evidence="1">Uncharacterized protein</fullName>
    </submittedName>
</protein>
<gene>
    <name evidence="1" type="ORF">RD149_16175</name>
</gene>
<reference evidence="1 2" key="1">
    <citation type="submission" date="2023-08" db="EMBL/GenBank/DDBJ databases">
        <title>Bioegradation of LLDPE and BLDPE plastic by marine bacteria from coast plastic debris.</title>
        <authorList>
            <person name="Rong Z."/>
        </authorList>
    </citation>
    <scope>NUCLEOTIDE SEQUENCE [LARGE SCALE GENOMIC DNA]</scope>
    <source>
        <strain evidence="1 2">Z-2</strain>
    </source>
</reference>
<sequence>MTSRRKFTVRFDLQPAPEGGIRLAGIHLKPDEARGLADEIHDILDSQAAPTSG</sequence>
<accession>A0ABU2GV32</accession>
<keyword evidence="2" id="KW-1185">Reference proteome</keyword>
<dbReference type="Proteomes" id="UP001265083">
    <property type="component" value="Unassembled WGS sequence"/>
</dbReference>
<proteinExistence type="predicted"/>
<dbReference type="RefSeq" id="WP_310951294.1">
    <property type="nucleotide sequence ID" value="NZ_JAVLUS010000013.1"/>
</dbReference>